<protein>
    <recommendedName>
        <fullName evidence="3">Type II toxin-antitoxin system RelE/ParE family toxin</fullName>
    </recommendedName>
</protein>
<evidence type="ECO:0008006" key="3">
    <source>
        <dbReference type="Google" id="ProtNLM"/>
    </source>
</evidence>
<accession>A0A926VFD1</accession>
<dbReference type="AlphaFoldDB" id="A0A926VFD1"/>
<dbReference type="Proteomes" id="UP000641646">
    <property type="component" value="Unassembled WGS sequence"/>
</dbReference>
<evidence type="ECO:0000313" key="2">
    <source>
        <dbReference type="Proteomes" id="UP000641646"/>
    </source>
</evidence>
<comment type="caution">
    <text evidence="1">The sequence shown here is derived from an EMBL/GenBank/DDBJ whole genome shotgun (WGS) entry which is preliminary data.</text>
</comment>
<evidence type="ECO:0000313" key="1">
    <source>
        <dbReference type="EMBL" id="MBD2182716.1"/>
    </source>
</evidence>
<reference evidence="1" key="1">
    <citation type="journal article" date="2015" name="ISME J.">
        <title>Draft Genome Sequence of Streptomyces incarnatus NRRL8089, which Produces the Nucleoside Antibiotic Sinefungin.</title>
        <authorList>
            <person name="Oshima K."/>
            <person name="Hattori M."/>
            <person name="Shimizu H."/>
            <person name="Fukuda K."/>
            <person name="Nemoto M."/>
            <person name="Inagaki K."/>
            <person name="Tamura T."/>
        </authorList>
    </citation>
    <scope>NUCLEOTIDE SEQUENCE</scope>
    <source>
        <strain evidence="1">FACHB-1375</strain>
    </source>
</reference>
<dbReference type="EMBL" id="JACJPW010000041">
    <property type="protein sequence ID" value="MBD2182716.1"/>
    <property type="molecule type" value="Genomic_DNA"/>
</dbReference>
<keyword evidence="2" id="KW-1185">Reference proteome</keyword>
<dbReference type="RefSeq" id="WP_190465708.1">
    <property type="nucleotide sequence ID" value="NZ_JACJPW010000041.1"/>
</dbReference>
<proteinExistence type="predicted"/>
<sequence>MNYVLVFRPEVREELNEAYNWYESQQPGLGDDLFDCVDDILNRICQMSESNTVVYRVRWAGIVYSFVL</sequence>
<organism evidence="1 2">
    <name type="scientific">Aerosakkonema funiforme FACHB-1375</name>
    <dbReference type="NCBI Taxonomy" id="2949571"/>
    <lineage>
        <taxon>Bacteria</taxon>
        <taxon>Bacillati</taxon>
        <taxon>Cyanobacteriota</taxon>
        <taxon>Cyanophyceae</taxon>
        <taxon>Oscillatoriophycideae</taxon>
        <taxon>Aerosakkonematales</taxon>
        <taxon>Aerosakkonemataceae</taxon>
        <taxon>Aerosakkonema</taxon>
    </lineage>
</organism>
<name>A0A926VFD1_9CYAN</name>
<gene>
    <name evidence="1" type="ORF">H6G03_16695</name>
</gene>
<reference evidence="1" key="2">
    <citation type="submission" date="2020-08" db="EMBL/GenBank/DDBJ databases">
        <authorList>
            <person name="Chen M."/>
            <person name="Teng W."/>
            <person name="Zhao L."/>
            <person name="Hu C."/>
            <person name="Zhou Y."/>
            <person name="Han B."/>
            <person name="Song L."/>
            <person name="Shu W."/>
        </authorList>
    </citation>
    <scope>NUCLEOTIDE SEQUENCE</scope>
    <source>
        <strain evidence="1">FACHB-1375</strain>
    </source>
</reference>